<organism evidence="1 2">
    <name type="scientific">Prunus persica</name>
    <name type="common">Peach</name>
    <name type="synonym">Amygdalus persica</name>
    <dbReference type="NCBI Taxonomy" id="3760"/>
    <lineage>
        <taxon>Eukaryota</taxon>
        <taxon>Viridiplantae</taxon>
        <taxon>Streptophyta</taxon>
        <taxon>Embryophyta</taxon>
        <taxon>Tracheophyta</taxon>
        <taxon>Spermatophyta</taxon>
        <taxon>Magnoliopsida</taxon>
        <taxon>eudicotyledons</taxon>
        <taxon>Gunneridae</taxon>
        <taxon>Pentapetalae</taxon>
        <taxon>rosids</taxon>
        <taxon>fabids</taxon>
        <taxon>Rosales</taxon>
        <taxon>Rosaceae</taxon>
        <taxon>Amygdaloideae</taxon>
        <taxon>Amygdaleae</taxon>
        <taxon>Prunus</taxon>
    </lineage>
</organism>
<dbReference type="AlphaFoldDB" id="A0A251Q9H9"/>
<dbReference type="EMBL" id="CM007652">
    <property type="protein sequence ID" value="ONI20479.1"/>
    <property type="molecule type" value="Genomic_DNA"/>
</dbReference>
<keyword evidence="2" id="KW-1185">Reference proteome</keyword>
<sequence length="67" mass="7377">MTRFMFPQHETLVWPSGPPMLSFHAPLLGAHHLSIQRSPSSLSQKSSRDLAYASLGYPKPLATLACL</sequence>
<reference evidence="1 2" key="1">
    <citation type="journal article" date="2013" name="Nat. Genet.">
        <title>The high-quality draft genome of peach (Prunus persica) identifies unique patterns of genetic diversity, domestication and genome evolution.</title>
        <authorList>
            <consortium name="International Peach Genome Initiative"/>
            <person name="Verde I."/>
            <person name="Abbott A.G."/>
            <person name="Scalabrin S."/>
            <person name="Jung S."/>
            <person name="Shu S."/>
            <person name="Marroni F."/>
            <person name="Zhebentyayeva T."/>
            <person name="Dettori M.T."/>
            <person name="Grimwood J."/>
            <person name="Cattonaro F."/>
            <person name="Zuccolo A."/>
            <person name="Rossini L."/>
            <person name="Jenkins J."/>
            <person name="Vendramin E."/>
            <person name="Meisel L.A."/>
            <person name="Decroocq V."/>
            <person name="Sosinski B."/>
            <person name="Prochnik S."/>
            <person name="Mitros T."/>
            <person name="Policriti A."/>
            <person name="Cipriani G."/>
            <person name="Dondini L."/>
            <person name="Ficklin S."/>
            <person name="Goodstein D.M."/>
            <person name="Xuan P."/>
            <person name="Del Fabbro C."/>
            <person name="Aramini V."/>
            <person name="Copetti D."/>
            <person name="Gonzalez S."/>
            <person name="Horner D.S."/>
            <person name="Falchi R."/>
            <person name="Lucas S."/>
            <person name="Mica E."/>
            <person name="Maldonado J."/>
            <person name="Lazzari B."/>
            <person name="Bielenberg D."/>
            <person name="Pirona R."/>
            <person name="Miculan M."/>
            <person name="Barakat A."/>
            <person name="Testolin R."/>
            <person name="Stella A."/>
            <person name="Tartarini S."/>
            <person name="Tonutti P."/>
            <person name="Arus P."/>
            <person name="Orellana A."/>
            <person name="Wells C."/>
            <person name="Main D."/>
            <person name="Vizzotto G."/>
            <person name="Silva H."/>
            <person name="Salamini F."/>
            <person name="Schmutz J."/>
            <person name="Morgante M."/>
            <person name="Rokhsar D.S."/>
        </authorList>
    </citation>
    <scope>NUCLEOTIDE SEQUENCE [LARGE SCALE GENOMIC DNA]</scope>
    <source>
        <strain evidence="2">cv. Nemared</strain>
    </source>
</reference>
<dbReference type="Gramene" id="ONI20479">
    <property type="protein sequence ID" value="ONI20479"/>
    <property type="gene ID" value="PRUPE_2G017900"/>
</dbReference>
<gene>
    <name evidence="1" type="ORF">PRUPE_2G017900</name>
</gene>
<dbReference type="Proteomes" id="UP000006882">
    <property type="component" value="Chromosome G2"/>
</dbReference>
<name>A0A251Q9H9_PRUPE</name>
<evidence type="ECO:0000313" key="1">
    <source>
        <dbReference type="EMBL" id="ONI20479.1"/>
    </source>
</evidence>
<evidence type="ECO:0000313" key="2">
    <source>
        <dbReference type="Proteomes" id="UP000006882"/>
    </source>
</evidence>
<proteinExistence type="predicted"/>
<accession>A0A251Q9H9</accession>
<protein>
    <submittedName>
        <fullName evidence="1">Uncharacterized protein</fullName>
    </submittedName>
</protein>